<name>A0A834ECT6_9CHIR</name>
<reference evidence="1 2" key="1">
    <citation type="journal article" date="2020" name="Nature">
        <title>Six reference-quality genomes reveal evolution of bat adaptations.</title>
        <authorList>
            <person name="Jebb D."/>
            <person name="Huang Z."/>
            <person name="Pippel M."/>
            <person name="Hughes G.M."/>
            <person name="Lavrichenko K."/>
            <person name="Devanna P."/>
            <person name="Winkler S."/>
            <person name="Jermiin L.S."/>
            <person name="Skirmuntt E.C."/>
            <person name="Katzourakis A."/>
            <person name="Burkitt-Gray L."/>
            <person name="Ray D.A."/>
            <person name="Sullivan K.A.M."/>
            <person name="Roscito J.G."/>
            <person name="Kirilenko B.M."/>
            <person name="Davalos L.M."/>
            <person name="Corthals A.P."/>
            <person name="Power M.L."/>
            <person name="Jones G."/>
            <person name="Ransome R.D."/>
            <person name="Dechmann D.K.N."/>
            <person name="Locatelli A.G."/>
            <person name="Puechmaille S.J."/>
            <person name="Fedrigo O."/>
            <person name="Jarvis E.D."/>
            <person name="Hiller M."/>
            <person name="Vernes S.C."/>
            <person name="Myers E.W."/>
            <person name="Teeling E.C."/>
        </authorList>
    </citation>
    <scope>NUCLEOTIDE SEQUENCE [LARGE SCALE GENOMIC DNA]</scope>
    <source>
        <strain evidence="1">Bat1K_MPI-CBG_1</strain>
    </source>
</reference>
<gene>
    <name evidence="1" type="ORF">HJG60_010903</name>
</gene>
<dbReference type="Proteomes" id="UP000664940">
    <property type="component" value="Unassembled WGS sequence"/>
</dbReference>
<comment type="caution">
    <text evidence="1">The sequence shown here is derived from an EMBL/GenBank/DDBJ whole genome shotgun (WGS) entry which is preliminary data.</text>
</comment>
<accession>A0A834ECT6</accession>
<sequence length="143" mass="15495">MGTLCTLSILNSGLVAPEYSLFSPALCPLSVLFTDRGDTTDAWPLLTTPKVLYHLTTLKHDLTESPQGAPRRGPPPTLKGQVIQRWGVTCPSSLAPPSTSVQDSMVSSDCQPQASFFFCAPTYSCQDSLSPHLTLPQLWHHGK</sequence>
<protein>
    <submittedName>
        <fullName evidence="1">Uncharacterized protein</fullName>
    </submittedName>
</protein>
<proteinExistence type="predicted"/>
<evidence type="ECO:0000313" key="2">
    <source>
        <dbReference type="Proteomes" id="UP000664940"/>
    </source>
</evidence>
<dbReference type="EMBL" id="JABVXQ010000005">
    <property type="protein sequence ID" value="KAF6109672.1"/>
    <property type="molecule type" value="Genomic_DNA"/>
</dbReference>
<evidence type="ECO:0000313" key="1">
    <source>
        <dbReference type="EMBL" id="KAF6109672.1"/>
    </source>
</evidence>
<organism evidence="1 2">
    <name type="scientific">Phyllostomus discolor</name>
    <name type="common">pale spear-nosed bat</name>
    <dbReference type="NCBI Taxonomy" id="89673"/>
    <lineage>
        <taxon>Eukaryota</taxon>
        <taxon>Metazoa</taxon>
        <taxon>Chordata</taxon>
        <taxon>Craniata</taxon>
        <taxon>Vertebrata</taxon>
        <taxon>Euteleostomi</taxon>
        <taxon>Mammalia</taxon>
        <taxon>Eutheria</taxon>
        <taxon>Laurasiatheria</taxon>
        <taxon>Chiroptera</taxon>
        <taxon>Yangochiroptera</taxon>
        <taxon>Phyllostomidae</taxon>
        <taxon>Phyllostominae</taxon>
        <taxon>Phyllostomus</taxon>
    </lineage>
</organism>
<dbReference type="AlphaFoldDB" id="A0A834ECT6"/>